<evidence type="ECO:0000256" key="1">
    <source>
        <dbReference type="SAM" id="SignalP"/>
    </source>
</evidence>
<feature type="signal peptide" evidence="1">
    <location>
        <begin position="1"/>
        <end position="25"/>
    </location>
</feature>
<dbReference type="EMBL" id="JOJR01002477">
    <property type="protein sequence ID" value="RCN28589.1"/>
    <property type="molecule type" value="Genomic_DNA"/>
</dbReference>
<name>A0A368FC51_ANCCA</name>
<evidence type="ECO:0000313" key="3">
    <source>
        <dbReference type="Proteomes" id="UP000252519"/>
    </source>
</evidence>
<dbReference type="Proteomes" id="UP000252519">
    <property type="component" value="Unassembled WGS sequence"/>
</dbReference>
<keyword evidence="1" id="KW-0732">Signal</keyword>
<sequence length="66" mass="7711">MYSSYRCAFPFFFIIILRRWVETRGYDGYSDYMARRKFFPLASAAYSSSPQHCIDNNYSNASVSAL</sequence>
<accession>A0A368FC51</accession>
<keyword evidence="3" id="KW-1185">Reference proteome</keyword>
<gene>
    <name evidence="2" type="ORF">ANCCAN_25667</name>
</gene>
<protein>
    <submittedName>
        <fullName evidence="2">Uncharacterized protein</fullName>
    </submittedName>
</protein>
<evidence type="ECO:0000313" key="2">
    <source>
        <dbReference type="EMBL" id="RCN28589.1"/>
    </source>
</evidence>
<organism evidence="2 3">
    <name type="scientific">Ancylostoma caninum</name>
    <name type="common">Dog hookworm</name>
    <dbReference type="NCBI Taxonomy" id="29170"/>
    <lineage>
        <taxon>Eukaryota</taxon>
        <taxon>Metazoa</taxon>
        <taxon>Ecdysozoa</taxon>
        <taxon>Nematoda</taxon>
        <taxon>Chromadorea</taxon>
        <taxon>Rhabditida</taxon>
        <taxon>Rhabditina</taxon>
        <taxon>Rhabditomorpha</taxon>
        <taxon>Strongyloidea</taxon>
        <taxon>Ancylostomatidae</taxon>
        <taxon>Ancylostomatinae</taxon>
        <taxon>Ancylostoma</taxon>
    </lineage>
</organism>
<reference evidence="2 3" key="1">
    <citation type="submission" date="2014-10" db="EMBL/GenBank/DDBJ databases">
        <title>Draft genome of the hookworm Ancylostoma caninum.</title>
        <authorList>
            <person name="Mitreva M."/>
        </authorList>
    </citation>
    <scope>NUCLEOTIDE SEQUENCE [LARGE SCALE GENOMIC DNA]</scope>
    <source>
        <strain evidence="2 3">Baltimore</strain>
    </source>
</reference>
<comment type="caution">
    <text evidence="2">The sequence shown here is derived from an EMBL/GenBank/DDBJ whole genome shotgun (WGS) entry which is preliminary data.</text>
</comment>
<dbReference type="AlphaFoldDB" id="A0A368FC51"/>
<feature type="chain" id="PRO_5016934449" evidence="1">
    <location>
        <begin position="26"/>
        <end position="66"/>
    </location>
</feature>
<proteinExistence type="predicted"/>